<evidence type="ECO:0000313" key="1">
    <source>
        <dbReference type="EMBL" id="MBR0576019.1"/>
    </source>
</evidence>
<comment type="caution">
    <text evidence="1">The sequence shown here is derived from an EMBL/GenBank/DDBJ whole genome shotgun (WGS) entry which is preliminary data.</text>
</comment>
<dbReference type="RefSeq" id="WP_211800753.1">
    <property type="nucleotide sequence ID" value="NZ_JAGSCS010000006.1"/>
</dbReference>
<dbReference type="InterPro" id="IPR038084">
    <property type="entry name" value="PduO/GlcC-like_sf"/>
</dbReference>
<dbReference type="AlphaFoldDB" id="A0A941CQZ0"/>
<keyword evidence="2" id="KW-1185">Reference proteome</keyword>
<dbReference type="InterPro" id="IPR010371">
    <property type="entry name" value="YBR137W-like"/>
</dbReference>
<dbReference type="Gene3D" id="3.30.450.150">
    <property type="entry name" value="Haem-degrading domain"/>
    <property type="match status" value="1"/>
</dbReference>
<protein>
    <submittedName>
        <fullName evidence="1">Heme-binding protein</fullName>
    </submittedName>
</protein>
<evidence type="ECO:0000313" key="2">
    <source>
        <dbReference type="Proteomes" id="UP000675379"/>
    </source>
</evidence>
<dbReference type="Pfam" id="PF03928">
    <property type="entry name" value="HbpS-like"/>
    <property type="match status" value="1"/>
</dbReference>
<dbReference type="EMBL" id="JAGSCS010000006">
    <property type="protein sequence ID" value="MBR0576019.1"/>
    <property type="molecule type" value="Genomic_DNA"/>
</dbReference>
<sequence>MMEPLILKHFTTKDALRLLHLLLETSPQAALEVYHCGRPGVVYIPENLAPDKADWLRRKRNSVLYFGLSTQALFEKQKGEESLLASKYGRELKDYTWTPGGVPIQVVGVGLLGSVTVTGLKPEEDHALALGLLRTLQEEQNHDDNL</sequence>
<dbReference type="GO" id="GO:0006620">
    <property type="term" value="P:post-translational protein targeting to endoplasmic reticulum membrane"/>
    <property type="evidence" value="ECO:0007669"/>
    <property type="project" value="TreeGrafter"/>
</dbReference>
<organism evidence="1 2">
    <name type="scientific">Proteiniclasticum sediminis</name>
    <dbReference type="NCBI Taxonomy" id="2804028"/>
    <lineage>
        <taxon>Bacteria</taxon>
        <taxon>Bacillati</taxon>
        <taxon>Bacillota</taxon>
        <taxon>Clostridia</taxon>
        <taxon>Eubacteriales</taxon>
        <taxon>Clostridiaceae</taxon>
        <taxon>Proteiniclasticum</taxon>
    </lineage>
</organism>
<reference evidence="1" key="1">
    <citation type="submission" date="2021-04" db="EMBL/GenBank/DDBJ databases">
        <title>Proteiniclasticum sedimins sp. nov., an obligate anaerobic bacterium isolated from anaerobic sludge.</title>
        <authorList>
            <person name="Liu J."/>
        </authorList>
    </citation>
    <scope>NUCLEOTIDE SEQUENCE</scope>
    <source>
        <strain evidence="1">BAD-10</strain>
    </source>
</reference>
<accession>A0A941CQZ0</accession>
<proteinExistence type="predicted"/>
<dbReference type="GO" id="GO:0072380">
    <property type="term" value="C:TRC complex"/>
    <property type="evidence" value="ECO:0007669"/>
    <property type="project" value="TreeGrafter"/>
</dbReference>
<name>A0A941CQZ0_9CLOT</name>
<dbReference type="SUPFAM" id="SSF143744">
    <property type="entry name" value="GlcG-like"/>
    <property type="match status" value="1"/>
</dbReference>
<dbReference type="PANTHER" id="PTHR28255">
    <property type="match status" value="1"/>
</dbReference>
<dbReference type="Proteomes" id="UP000675379">
    <property type="component" value="Unassembled WGS sequence"/>
</dbReference>
<dbReference type="PANTHER" id="PTHR28255:SF1">
    <property type="entry name" value="UPF0303 PROTEIN YBR137W"/>
    <property type="match status" value="1"/>
</dbReference>
<gene>
    <name evidence="1" type="ORF">KCG48_06650</name>
</gene>
<dbReference type="InterPro" id="IPR005624">
    <property type="entry name" value="PduO/GlcC-like"/>
</dbReference>